<reference evidence="2" key="1">
    <citation type="journal article" date="2019" name="Int. J. Syst. Evol. Microbiol.">
        <title>The Global Catalogue of Microorganisms (GCM) 10K type strain sequencing project: providing services to taxonomists for standard genome sequencing and annotation.</title>
        <authorList>
            <consortium name="The Broad Institute Genomics Platform"/>
            <consortium name="The Broad Institute Genome Sequencing Center for Infectious Disease"/>
            <person name="Wu L."/>
            <person name="Ma J."/>
        </authorList>
    </citation>
    <scope>NUCLEOTIDE SEQUENCE [LARGE SCALE GENOMIC DNA]</scope>
    <source>
        <strain evidence="2">KCTC 52274</strain>
    </source>
</reference>
<accession>A0ABW5LLN2</accession>
<proteinExistence type="predicted"/>
<dbReference type="RefSeq" id="WP_378294549.1">
    <property type="nucleotide sequence ID" value="NZ_JBHULE010000022.1"/>
</dbReference>
<protein>
    <recommendedName>
        <fullName evidence="3">YCII-related domain-containing protein</fullName>
    </recommendedName>
</protein>
<evidence type="ECO:0000313" key="1">
    <source>
        <dbReference type="EMBL" id="MFD2564689.1"/>
    </source>
</evidence>
<organism evidence="1 2">
    <name type="scientific">Aquimarina rubra</name>
    <dbReference type="NCBI Taxonomy" id="1920033"/>
    <lineage>
        <taxon>Bacteria</taxon>
        <taxon>Pseudomonadati</taxon>
        <taxon>Bacteroidota</taxon>
        <taxon>Flavobacteriia</taxon>
        <taxon>Flavobacteriales</taxon>
        <taxon>Flavobacteriaceae</taxon>
        <taxon>Aquimarina</taxon>
    </lineage>
</organism>
<comment type="caution">
    <text evidence="1">The sequence shown here is derived from an EMBL/GenBank/DDBJ whole genome shotgun (WGS) entry which is preliminary data.</text>
</comment>
<dbReference type="EMBL" id="JBHULE010000022">
    <property type="protein sequence ID" value="MFD2564689.1"/>
    <property type="molecule type" value="Genomic_DNA"/>
</dbReference>
<evidence type="ECO:0008006" key="3">
    <source>
        <dbReference type="Google" id="ProtNLM"/>
    </source>
</evidence>
<name>A0ABW5LLN2_9FLAO</name>
<sequence length="107" mass="12359">MERIVIVGYKPLNGKEKELKELSKSHWKTLHRLGLVTDREPILMEAENGTVIEIFGWISKQAMEQAHSNPKVLKMWGEYSKICEYVPIGKIKETESLFSEFTPINPD</sequence>
<gene>
    <name evidence="1" type="ORF">ACFSR1_18570</name>
</gene>
<keyword evidence="2" id="KW-1185">Reference proteome</keyword>
<evidence type="ECO:0000313" key="2">
    <source>
        <dbReference type="Proteomes" id="UP001597319"/>
    </source>
</evidence>
<dbReference type="Proteomes" id="UP001597319">
    <property type="component" value="Unassembled WGS sequence"/>
</dbReference>